<dbReference type="NCBIfam" id="TIGR03717">
    <property type="entry name" value="R_switched_YjbE"/>
    <property type="match status" value="1"/>
</dbReference>
<dbReference type="RefSeq" id="WP_123423752.1">
    <property type="nucleotide sequence ID" value="NZ_MOBJ01000003.1"/>
</dbReference>
<name>A0A423HBL2_9PSED</name>
<dbReference type="Pfam" id="PF03741">
    <property type="entry name" value="TerC"/>
    <property type="match status" value="1"/>
</dbReference>
<dbReference type="PANTHER" id="PTHR30238:SF4">
    <property type="entry name" value="SLL1022 PROTEIN"/>
    <property type="match status" value="1"/>
</dbReference>
<feature type="transmembrane region" description="Helical" evidence="6">
    <location>
        <begin position="289"/>
        <end position="313"/>
    </location>
</feature>
<evidence type="ECO:0000256" key="1">
    <source>
        <dbReference type="ARBA" id="ARBA00004141"/>
    </source>
</evidence>
<comment type="subcellular location">
    <subcellularLocation>
        <location evidence="1">Membrane</location>
        <topology evidence="1">Multi-pass membrane protein</topology>
    </subcellularLocation>
</comment>
<feature type="transmembrane region" description="Helical" evidence="6">
    <location>
        <begin position="73"/>
        <end position="91"/>
    </location>
</feature>
<organism evidence="7 8">
    <name type="scientific">Pseudomonas brassicacearum</name>
    <dbReference type="NCBI Taxonomy" id="930166"/>
    <lineage>
        <taxon>Bacteria</taxon>
        <taxon>Pseudomonadati</taxon>
        <taxon>Pseudomonadota</taxon>
        <taxon>Gammaproteobacteria</taxon>
        <taxon>Pseudomonadales</taxon>
        <taxon>Pseudomonadaceae</taxon>
        <taxon>Pseudomonas</taxon>
    </lineage>
</organism>
<dbReference type="Proteomes" id="UP000286071">
    <property type="component" value="Unassembled WGS sequence"/>
</dbReference>
<keyword evidence="4 6" id="KW-1133">Transmembrane helix</keyword>
<protein>
    <recommendedName>
        <fullName evidence="9">TerC family protein</fullName>
    </recommendedName>
</protein>
<comment type="caution">
    <text evidence="7">The sequence shown here is derived from an EMBL/GenBank/DDBJ whole genome shotgun (WGS) entry which is preliminary data.</text>
</comment>
<keyword evidence="5 6" id="KW-0472">Membrane</keyword>
<reference evidence="7 8" key="1">
    <citation type="submission" date="2016-10" db="EMBL/GenBank/DDBJ databases">
        <title>Comparative genome analysis of multiple Pseudomonas spp. focuses on biocontrol and plant growth promoting traits.</title>
        <authorList>
            <person name="Tao X.-Y."/>
            <person name="Taylor C.G."/>
        </authorList>
    </citation>
    <scope>NUCLEOTIDE SEQUENCE [LARGE SCALE GENOMIC DNA]</scope>
    <source>
        <strain evidence="7 8">48H11</strain>
    </source>
</reference>
<feature type="transmembrane region" description="Helical" evidence="6">
    <location>
        <begin position="12"/>
        <end position="34"/>
    </location>
</feature>
<evidence type="ECO:0000313" key="7">
    <source>
        <dbReference type="EMBL" id="RON10574.1"/>
    </source>
</evidence>
<evidence type="ECO:0000256" key="2">
    <source>
        <dbReference type="ARBA" id="ARBA00007511"/>
    </source>
</evidence>
<keyword evidence="3 6" id="KW-0812">Transmembrane</keyword>
<evidence type="ECO:0008006" key="9">
    <source>
        <dbReference type="Google" id="ProtNLM"/>
    </source>
</evidence>
<gene>
    <name evidence="7" type="ORF">BK659_03430</name>
</gene>
<feature type="transmembrane region" description="Helical" evidence="6">
    <location>
        <begin position="168"/>
        <end position="186"/>
    </location>
</feature>
<comment type="similarity">
    <text evidence="2">Belongs to the TerC family.</text>
</comment>
<accession>A0A423HBL2</accession>
<dbReference type="EMBL" id="MOBJ01000003">
    <property type="protein sequence ID" value="RON10574.1"/>
    <property type="molecule type" value="Genomic_DNA"/>
</dbReference>
<dbReference type="InterPro" id="IPR022301">
    <property type="entry name" value="Integral_membrane_YjbE"/>
</dbReference>
<evidence type="ECO:0000313" key="8">
    <source>
        <dbReference type="Proteomes" id="UP000286071"/>
    </source>
</evidence>
<dbReference type="InterPro" id="IPR005496">
    <property type="entry name" value="Integral_membrane_TerC"/>
</dbReference>
<proteinExistence type="inferred from homology"/>
<evidence type="ECO:0000256" key="3">
    <source>
        <dbReference type="ARBA" id="ARBA00022692"/>
    </source>
</evidence>
<sequence length="410" mass="43299">MLFDGALHALSMVFQVFLLDLILSGDNALVIAMACRGLPPEQLRRAVLIGTSGAIALRALLTTLAGWLLLVPWLKLIGAVLLLVIAVRLLTEEEADEERNSSDSSPQTLGGAVVTVLTADLIMSMDNVVGLAAVAQGSVFYLVLGLLLSVPLLMFGSLQITRLLQRQPLLVSIGAALLGYVAGDIAVSDPVVAGWVNSQSPALNQVLPLLCAVYVVLQARIILRQRARLPKPAVRQRVAPAVAVQAPPGTKVALPIVKPEVVLTAQPAPAIEAIADEPPRRLARLFGDYSGWVTVVAGLVGIFAISAVLYSLVGGLSGGLLPAPQKDYVYVCTGASTTLYYRPGGSTIRIVTGGGEATGYVRYKKILWQNPQNALKELHLTPPSEVEKTSPTVVTLNGGSFSQIQCARSL</sequence>
<dbReference type="AlphaFoldDB" id="A0A423HBL2"/>
<evidence type="ECO:0000256" key="6">
    <source>
        <dbReference type="SAM" id="Phobius"/>
    </source>
</evidence>
<feature type="transmembrane region" description="Helical" evidence="6">
    <location>
        <begin position="139"/>
        <end position="156"/>
    </location>
</feature>
<feature type="transmembrane region" description="Helical" evidence="6">
    <location>
        <begin position="206"/>
        <end position="223"/>
    </location>
</feature>
<dbReference type="PANTHER" id="PTHR30238">
    <property type="entry name" value="MEMBRANE BOUND PREDICTED REDOX MODULATOR"/>
    <property type="match status" value="1"/>
</dbReference>
<dbReference type="GO" id="GO:0016020">
    <property type="term" value="C:membrane"/>
    <property type="evidence" value="ECO:0007669"/>
    <property type="project" value="UniProtKB-SubCell"/>
</dbReference>
<dbReference type="OrthoDB" id="5295733at2"/>
<evidence type="ECO:0000256" key="4">
    <source>
        <dbReference type="ARBA" id="ARBA00022989"/>
    </source>
</evidence>
<evidence type="ECO:0000256" key="5">
    <source>
        <dbReference type="ARBA" id="ARBA00023136"/>
    </source>
</evidence>